<protein>
    <recommendedName>
        <fullName evidence="3">VOC domain-containing protein</fullName>
    </recommendedName>
</protein>
<gene>
    <name evidence="4" type="primary">A07p024730.1_BraROA</name>
    <name evidence="4" type="ORF">IGI04_027209</name>
</gene>
<evidence type="ECO:0000256" key="1">
    <source>
        <dbReference type="SAM" id="MobiDB-lite"/>
    </source>
</evidence>
<name>A0ABQ7KYJ8_BRACM</name>
<evidence type="ECO:0000259" key="3">
    <source>
        <dbReference type="PROSITE" id="PS51819"/>
    </source>
</evidence>
<evidence type="ECO:0000256" key="2">
    <source>
        <dbReference type="SAM" id="SignalP"/>
    </source>
</evidence>
<organism evidence="4 5">
    <name type="scientific">Brassica rapa subsp. trilocularis</name>
    <dbReference type="NCBI Taxonomy" id="1813537"/>
    <lineage>
        <taxon>Eukaryota</taxon>
        <taxon>Viridiplantae</taxon>
        <taxon>Streptophyta</taxon>
        <taxon>Embryophyta</taxon>
        <taxon>Tracheophyta</taxon>
        <taxon>Spermatophyta</taxon>
        <taxon>Magnoliopsida</taxon>
        <taxon>eudicotyledons</taxon>
        <taxon>Gunneridae</taxon>
        <taxon>Pentapetalae</taxon>
        <taxon>rosids</taxon>
        <taxon>malvids</taxon>
        <taxon>Brassicales</taxon>
        <taxon>Brassicaceae</taxon>
        <taxon>Brassiceae</taxon>
        <taxon>Brassica</taxon>
    </lineage>
</organism>
<feature type="signal peptide" evidence="2">
    <location>
        <begin position="1"/>
        <end position="22"/>
    </location>
</feature>
<dbReference type="InterPro" id="IPR037523">
    <property type="entry name" value="VOC_core"/>
</dbReference>
<sequence length="295" mass="32351">MNTQTCLVFFFSSLIITNIALAQDRAPHGLAYETPVAFSPSAFDFFHAKPQNHDATSEPCAESGCSPLPVSAKVQGASEKAQKSEIATMSIGSRSGTGAGGVVGIIFGIAFAMQKNKSDESRPPLMALNHVSRLCRDVKKSLEFYTKVLGFVETERPASLDFDGAWLFNYGVGIHLVQAKDEEKLPSNTDHLDPMDNHISFQCEDMEALEKWLKEVDVKYIKRTVGEQEDAAIDQLFFNDPDGFMVEICNCENLELKPRDSADAIRLPGDRHAPPVSLPGSSDHADDTRLPQTNS</sequence>
<evidence type="ECO:0000313" key="5">
    <source>
        <dbReference type="Proteomes" id="UP000823674"/>
    </source>
</evidence>
<accession>A0ABQ7KYJ8</accession>
<comment type="caution">
    <text evidence="4">The sequence shown here is derived from an EMBL/GenBank/DDBJ whole genome shotgun (WGS) entry which is preliminary data.</text>
</comment>
<dbReference type="PANTHER" id="PTHR46142">
    <property type="match status" value="1"/>
</dbReference>
<feature type="domain" description="VOC" evidence="3">
    <location>
        <begin position="127"/>
        <end position="251"/>
    </location>
</feature>
<dbReference type="PROSITE" id="PS51819">
    <property type="entry name" value="VOC"/>
    <property type="match status" value="1"/>
</dbReference>
<dbReference type="InterPro" id="IPR004360">
    <property type="entry name" value="Glyas_Fos-R_dOase_dom"/>
</dbReference>
<evidence type="ECO:0000313" key="4">
    <source>
        <dbReference type="EMBL" id="KAG5379367.1"/>
    </source>
</evidence>
<dbReference type="SUPFAM" id="SSF54593">
    <property type="entry name" value="Glyoxalase/Bleomycin resistance protein/Dihydroxybiphenyl dioxygenase"/>
    <property type="match status" value="1"/>
</dbReference>
<dbReference type="EMBL" id="JADBGQ010000009">
    <property type="protein sequence ID" value="KAG5379367.1"/>
    <property type="molecule type" value="Genomic_DNA"/>
</dbReference>
<keyword evidence="5" id="KW-1185">Reference proteome</keyword>
<feature type="region of interest" description="Disordered" evidence="1">
    <location>
        <begin position="262"/>
        <end position="295"/>
    </location>
</feature>
<dbReference type="Pfam" id="PF00903">
    <property type="entry name" value="Glyoxalase"/>
    <property type="match status" value="1"/>
</dbReference>
<dbReference type="CDD" id="cd07245">
    <property type="entry name" value="VOC_like"/>
    <property type="match status" value="1"/>
</dbReference>
<dbReference type="Gene3D" id="3.10.180.10">
    <property type="entry name" value="2,3-Dihydroxybiphenyl 1,2-Dioxygenase, domain 1"/>
    <property type="match status" value="1"/>
</dbReference>
<dbReference type="InterPro" id="IPR029068">
    <property type="entry name" value="Glyas_Bleomycin-R_OHBP_Dase"/>
</dbReference>
<dbReference type="Proteomes" id="UP000823674">
    <property type="component" value="Chromosome A07"/>
</dbReference>
<feature type="chain" id="PRO_5047009638" description="VOC domain-containing protein" evidence="2">
    <location>
        <begin position="23"/>
        <end position="295"/>
    </location>
</feature>
<dbReference type="PANTHER" id="PTHR46142:SF8">
    <property type="entry name" value="EXPRESSED PROTEIN"/>
    <property type="match status" value="1"/>
</dbReference>
<feature type="compositionally biased region" description="Basic and acidic residues" evidence="1">
    <location>
        <begin position="262"/>
        <end position="273"/>
    </location>
</feature>
<keyword evidence="2" id="KW-0732">Signal</keyword>
<proteinExistence type="predicted"/>
<reference evidence="4 5" key="1">
    <citation type="submission" date="2021-03" db="EMBL/GenBank/DDBJ databases">
        <authorList>
            <person name="King G.J."/>
            <person name="Bancroft I."/>
            <person name="Baten A."/>
            <person name="Bloomfield J."/>
            <person name="Borpatragohain P."/>
            <person name="He Z."/>
            <person name="Irish N."/>
            <person name="Irwin J."/>
            <person name="Liu K."/>
            <person name="Mauleon R.P."/>
            <person name="Moore J."/>
            <person name="Morris R."/>
            <person name="Ostergaard L."/>
            <person name="Wang B."/>
            <person name="Wells R."/>
        </authorList>
    </citation>
    <scope>NUCLEOTIDE SEQUENCE [LARGE SCALE GENOMIC DNA]</scope>
    <source>
        <strain evidence="4">R-o-18</strain>
        <tissue evidence="4">Leaf</tissue>
    </source>
</reference>